<feature type="domain" description="CRISPR type III-associated protein" evidence="2">
    <location>
        <begin position="91"/>
        <end position="268"/>
    </location>
</feature>
<gene>
    <name evidence="3" type="ORF">ASZ90_012367</name>
</gene>
<dbReference type="InterPro" id="IPR010172">
    <property type="entry name" value="CRISPR-assoc_prot_TM1791"/>
</dbReference>
<sequence>MADSCRAAISDWWKQENPMGANAGLLRDRYLRVAVKDKEKHPSARRDLFEAMCKSLEQSEAIYRAAYQRHLTSLQADALQKPKAEGLFCTKGRMVIGLGGENVLETGLTLHHTYGTPQIPGTALKGLASHYCDQVWGICDQGQGFKRWKKGESGGEYHKALFGTTDDSGHIVFHDAWITPETMVKSMQPDVMTPHHGDYYSGEAAPTDFDNPNPVTFLSVVGTFHVEVSCDVLGEQGQKWAKLAFDLLAEALKEWGIGGKTNAGYGRLVLDNQDESSAQSSARTVDSAIASLGSDKKEIQGLSQPVVKKLKYKKGEIVEVTKVADPKEKRGAAYFTADDGIGGLVVLGTPPSIEIGQKARLEIIGVMEKEGLYNFAAVGAKREPSRRVRDKRGRR</sequence>
<dbReference type="Pfam" id="PF03787">
    <property type="entry name" value="RAMPs"/>
    <property type="match status" value="1"/>
</dbReference>
<comment type="caution">
    <text evidence="3">The sequence shown here is derived from an EMBL/GenBank/DDBJ whole genome shotgun (WGS) entry which is preliminary data.</text>
</comment>
<organism evidence="3">
    <name type="scientific">hydrocarbon metagenome</name>
    <dbReference type="NCBI Taxonomy" id="938273"/>
    <lineage>
        <taxon>unclassified sequences</taxon>
        <taxon>metagenomes</taxon>
        <taxon>ecological metagenomes</taxon>
    </lineage>
</organism>
<protein>
    <submittedName>
        <fullName evidence="3">Crispr-associated ramp cmr6</fullName>
    </submittedName>
</protein>
<dbReference type="GO" id="GO:0051607">
    <property type="term" value="P:defense response to virus"/>
    <property type="evidence" value="ECO:0007669"/>
    <property type="project" value="UniProtKB-KW"/>
</dbReference>
<keyword evidence="1" id="KW-0051">Antiviral defense</keyword>
<evidence type="ECO:0000313" key="3">
    <source>
        <dbReference type="EMBL" id="KUG17918.1"/>
    </source>
</evidence>
<evidence type="ECO:0000259" key="2">
    <source>
        <dbReference type="Pfam" id="PF03787"/>
    </source>
</evidence>
<dbReference type="AlphaFoldDB" id="A0A0W8FAW1"/>
<dbReference type="PANTHER" id="PTHR39965:SF1">
    <property type="entry name" value="CRISPR SYSTEM CMR SUBUNIT CMR6"/>
    <property type="match status" value="1"/>
</dbReference>
<accession>A0A0W8FAW1</accession>
<reference evidence="3" key="1">
    <citation type="journal article" date="2015" name="Proc. Natl. Acad. Sci. U.S.A.">
        <title>Networks of energetic and metabolic interactions define dynamics in microbial communities.</title>
        <authorList>
            <person name="Embree M."/>
            <person name="Liu J.K."/>
            <person name="Al-Bassam M.M."/>
            <person name="Zengler K."/>
        </authorList>
    </citation>
    <scope>NUCLEOTIDE SEQUENCE</scope>
</reference>
<name>A0A0W8FAW1_9ZZZZ</name>
<evidence type="ECO:0000256" key="1">
    <source>
        <dbReference type="ARBA" id="ARBA00023118"/>
    </source>
</evidence>
<dbReference type="InterPro" id="IPR005537">
    <property type="entry name" value="RAMP_III_fam"/>
</dbReference>
<proteinExistence type="predicted"/>
<dbReference type="EMBL" id="LNQE01001413">
    <property type="protein sequence ID" value="KUG17918.1"/>
    <property type="molecule type" value="Genomic_DNA"/>
</dbReference>
<dbReference type="NCBIfam" id="TIGR01898">
    <property type="entry name" value="cas_TM1791_cmr6"/>
    <property type="match status" value="1"/>
</dbReference>
<dbReference type="PANTHER" id="PTHR39965">
    <property type="entry name" value="CRISPR SYSTEM CMR SUBUNIT CMR6"/>
    <property type="match status" value="1"/>
</dbReference>